<organism evidence="2 3">
    <name type="scientific">Anopheles albimanus</name>
    <name type="common">New world malaria mosquito</name>
    <dbReference type="NCBI Taxonomy" id="7167"/>
    <lineage>
        <taxon>Eukaryota</taxon>
        <taxon>Metazoa</taxon>
        <taxon>Ecdysozoa</taxon>
        <taxon>Arthropoda</taxon>
        <taxon>Hexapoda</taxon>
        <taxon>Insecta</taxon>
        <taxon>Pterygota</taxon>
        <taxon>Neoptera</taxon>
        <taxon>Endopterygota</taxon>
        <taxon>Diptera</taxon>
        <taxon>Nematocera</taxon>
        <taxon>Culicoidea</taxon>
        <taxon>Culicidae</taxon>
        <taxon>Anophelinae</taxon>
        <taxon>Anopheles</taxon>
    </lineage>
</organism>
<dbReference type="VEuPathDB" id="VectorBase:AALB010290"/>
<feature type="compositionally biased region" description="Gly residues" evidence="1">
    <location>
        <begin position="53"/>
        <end position="83"/>
    </location>
</feature>
<dbReference type="EnsemblMetazoa" id="AALB010290-RA">
    <property type="protein sequence ID" value="AALB010290-PA"/>
    <property type="gene ID" value="AALB010290"/>
</dbReference>
<reference evidence="2 3" key="1">
    <citation type="journal article" date="2017" name="G3 (Bethesda)">
        <title>The Physical Genome Mapping of Anopheles albimanus Corrected Scaffold Misassemblies and Identified Interarm Rearrangements in Genus Anopheles.</title>
        <authorList>
            <person name="Artemov G.N."/>
            <person name="Peery A.N."/>
            <person name="Jiang X."/>
            <person name="Tu Z."/>
            <person name="Stegniy V.N."/>
            <person name="Sharakhova M.V."/>
            <person name="Sharakhov I.V."/>
        </authorList>
    </citation>
    <scope>NUCLEOTIDE SEQUENCE [LARGE SCALE GENOMIC DNA]</scope>
    <source>
        <strain evidence="2 3">ALBI9_A</strain>
    </source>
</reference>
<evidence type="ECO:0000256" key="1">
    <source>
        <dbReference type="SAM" id="MobiDB-lite"/>
    </source>
</evidence>
<keyword evidence="3" id="KW-1185">Reference proteome</keyword>
<name>A0A182FUQ5_ANOAL</name>
<sequence>MLKLCENLNLRKDTDRRLTTNNRLAWCAQKGLAAAAGVGPIVGPGNMSLTGGSTTGSGGGGGGGSSGSSGGGSAGGGAGGGTGSYHSPWQWTTITATGE</sequence>
<accession>A0A182FUQ5</accession>
<evidence type="ECO:0000313" key="2">
    <source>
        <dbReference type="EnsemblMetazoa" id="AALB010290-PA"/>
    </source>
</evidence>
<dbReference type="Proteomes" id="UP000069272">
    <property type="component" value="Chromosome 3R"/>
</dbReference>
<proteinExistence type="predicted"/>
<dbReference type="AlphaFoldDB" id="A0A182FUQ5"/>
<feature type="compositionally biased region" description="Polar residues" evidence="1">
    <location>
        <begin position="85"/>
        <end position="99"/>
    </location>
</feature>
<feature type="region of interest" description="Disordered" evidence="1">
    <location>
        <begin position="43"/>
        <end position="99"/>
    </location>
</feature>
<evidence type="ECO:0000313" key="3">
    <source>
        <dbReference type="Proteomes" id="UP000069272"/>
    </source>
</evidence>
<reference evidence="2" key="2">
    <citation type="submission" date="2022-08" db="UniProtKB">
        <authorList>
            <consortium name="EnsemblMetazoa"/>
        </authorList>
    </citation>
    <scope>IDENTIFICATION</scope>
    <source>
        <strain evidence="2">STECLA/ALBI9_A</strain>
    </source>
</reference>
<protein>
    <submittedName>
        <fullName evidence="2">Uncharacterized protein</fullName>
    </submittedName>
</protein>